<name>A0AA35ZP47_LACSI</name>
<dbReference type="GO" id="GO:0016579">
    <property type="term" value="P:protein deubiquitination"/>
    <property type="evidence" value="ECO:0007669"/>
    <property type="project" value="InterPro"/>
</dbReference>
<dbReference type="Pfam" id="PF00443">
    <property type="entry name" value="UCH"/>
    <property type="match status" value="1"/>
</dbReference>
<proteinExistence type="predicted"/>
<dbReference type="GO" id="GO:0005634">
    <property type="term" value="C:nucleus"/>
    <property type="evidence" value="ECO:0007669"/>
    <property type="project" value="TreeGrafter"/>
</dbReference>
<keyword evidence="3" id="KW-1185">Reference proteome</keyword>
<evidence type="ECO:0000313" key="3">
    <source>
        <dbReference type="Proteomes" id="UP001177003"/>
    </source>
</evidence>
<sequence length="317" mass="36404">MRAWPSFFVSGFPCSPPPLFPSFIFKFFSSMIQLIHMIPDQGGGKRAIVQVLGVEAGNQYQCKSYEKVRKKLMLLEAPNVLTISLKRFHCVKFGKLNKSVEFPEILDMAPYVSGSSDKSPVYRLYGVVVHVDTMNDAFSGHYVCYVKNHHNQWFKFNDTMVNEVDLQHVLTKGAYMLFYARCSPRTPRSIRSSIIQHQDARKHKTFVHSTEPWQACNYQPTSYLGYRYRSWSRNLPPPVTTRGSSQTHVLAAQITAPKRTPVITFRVTGNMIKQLFMCYLEREREEKVGAVIYVLPKELSYRQGPTRVRLCPDGESA</sequence>
<evidence type="ECO:0000259" key="1">
    <source>
        <dbReference type="PROSITE" id="PS50235"/>
    </source>
</evidence>
<evidence type="ECO:0000313" key="2">
    <source>
        <dbReference type="EMBL" id="CAI9295773.1"/>
    </source>
</evidence>
<dbReference type="InterPro" id="IPR038765">
    <property type="entry name" value="Papain-like_cys_pep_sf"/>
</dbReference>
<feature type="domain" description="USP" evidence="1">
    <location>
        <begin position="1"/>
        <end position="182"/>
    </location>
</feature>
<dbReference type="InterPro" id="IPR050164">
    <property type="entry name" value="Peptidase_C19"/>
</dbReference>
<dbReference type="GO" id="GO:0004843">
    <property type="term" value="F:cysteine-type deubiquitinase activity"/>
    <property type="evidence" value="ECO:0007669"/>
    <property type="project" value="InterPro"/>
</dbReference>
<dbReference type="SUPFAM" id="SSF54001">
    <property type="entry name" value="Cysteine proteinases"/>
    <property type="match status" value="1"/>
</dbReference>
<gene>
    <name evidence="2" type="ORF">LSALG_LOCUS34694</name>
</gene>
<dbReference type="GO" id="GO:0005829">
    <property type="term" value="C:cytosol"/>
    <property type="evidence" value="ECO:0007669"/>
    <property type="project" value="TreeGrafter"/>
</dbReference>
<dbReference type="InterPro" id="IPR001394">
    <property type="entry name" value="Peptidase_C19_UCH"/>
</dbReference>
<dbReference type="PANTHER" id="PTHR24006">
    <property type="entry name" value="UBIQUITIN CARBOXYL-TERMINAL HYDROLASE"/>
    <property type="match status" value="1"/>
</dbReference>
<protein>
    <recommendedName>
        <fullName evidence="1">USP domain-containing protein</fullName>
    </recommendedName>
</protein>
<dbReference type="InterPro" id="IPR028889">
    <property type="entry name" value="USP"/>
</dbReference>
<dbReference type="Proteomes" id="UP001177003">
    <property type="component" value="Chromosome 8"/>
</dbReference>
<organism evidence="2 3">
    <name type="scientific">Lactuca saligna</name>
    <name type="common">Willowleaf lettuce</name>
    <dbReference type="NCBI Taxonomy" id="75948"/>
    <lineage>
        <taxon>Eukaryota</taxon>
        <taxon>Viridiplantae</taxon>
        <taxon>Streptophyta</taxon>
        <taxon>Embryophyta</taxon>
        <taxon>Tracheophyta</taxon>
        <taxon>Spermatophyta</taxon>
        <taxon>Magnoliopsida</taxon>
        <taxon>eudicotyledons</taxon>
        <taxon>Gunneridae</taxon>
        <taxon>Pentapetalae</taxon>
        <taxon>asterids</taxon>
        <taxon>campanulids</taxon>
        <taxon>Asterales</taxon>
        <taxon>Asteraceae</taxon>
        <taxon>Cichorioideae</taxon>
        <taxon>Cichorieae</taxon>
        <taxon>Lactucinae</taxon>
        <taxon>Lactuca</taxon>
    </lineage>
</organism>
<dbReference type="AlphaFoldDB" id="A0AA35ZP47"/>
<accession>A0AA35ZP47</accession>
<dbReference type="EMBL" id="OX465084">
    <property type="protein sequence ID" value="CAI9295773.1"/>
    <property type="molecule type" value="Genomic_DNA"/>
</dbReference>
<dbReference type="Gene3D" id="3.90.70.10">
    <property type="entry name" value="Cysteine proteinases"/>
    <property type="match status" value="1"/>
</dbReference>
<dbReference type="PROSITE" id="PS50235">
    <property type="entry name" value="USP_3"/>
    <property type="match status" value="1"/>
</dbReference>
<reference evidence="2" key="1">
    <citation type="submission" date="2023-04" db="EMBL/GenBank/DDBJ databases">
        <authorList>
            <person name="Vijverberg K."/>
            <person name="Xiong W."/>
            <person name="Schranz E."/>
        </authorList>
    </citation>
    <scope>NUCLEOTIDE SEQUENCE</scope>
</reference>
<dbReference type="PANTHER" id="PTHR24006:SF930">
    <property type="entry name" value="UBIQUITIN-SPECIFIC PROTEASE 17-RELATED"/>
    <property type="match status" value="1"/>
</dbReference>